<dbReference type="EMBL" id="OV651815">
    <property type="protein sequence ID" value="CAH1107849.1"/>
    <property type="molecule type" value="Genomic_DNA"/>
</dbReference>
<name>A0A9P0CT74_9CUCU</name>
<gene>
    <name evidence="1" type="ORF">PSYICH_LOCUS9194</name>
</gene>
<dbReference type="Proteomes" id="UP001153636">
    <property type="component" value="Chromosome 3"/>
</dbReference>
<sequence length="173" mass="20085">MVGKHVAVKALLNNFPEVVESLEELKQTSHAPEAKYKAGSLLNSIKNFKFILNLTIWANILREISRVNIEIQKQDIFLARFVSLMDGLMKTLQKMRENSIEYWIEEAKEVTGKIGVEPILLNKRIPRCKKQFDEMCDDESRTLQPVKLFFQATMMVFDRLLSEIKKGLVMQPR</sequence>
<evidence type="ECO:0000313" key="2">
    <source>
        <dbReference type="Proteomes" id="UP001153636"/>
    </source>
</evidence>
<dbReference type="AlphaFoldDB" id="A0A9P0CT74"/>
<protein>
    <submittedName>
        <fullName evidence="1">Uncharacterized protein</fullName>
    </submittedName>
</protein>
<organism evidence="1 2">
    <name type="scientific">Psylliodes chrysocephalus</name>
    <dbReference type="NCBI Taxonomy" id="3402493"/>
    <lineage>
        <taxon>Eukaryota</taxon>
        <taxon>Metazoa</taxon>
        <taxon>Ecdysozoa</taxon>
        <taxon>Arthropoda</taxon>
        <taxon>Hexapoda</taxon>
        <taxon>Insecta</taxon>
        <taxon>Pterygota</taxon>
        <taxon>Neoptera</taxon>
        <taxon>Endopterygota</taxon>
        <taxon>Coleoptera</taxon>
        <taxon>Polyphaga</taxon>
        <taxon>Cucujiformia</taxon>
        <taxon>Chrysomeloidea</taxon>
        <taxon>Chrysomelidae</taxon>
        <taxon>Galerucinae</taxon>
        <taxon>Alticini</taxon>
        <taxon>Psylliodes</taxon>
    </lineage>
</organism>
<accession>A0A9P0CT74</accession>
<dbReference type="OrthoDB" id="6747053at2759"/>
<reference evidence="1" key="1">
    <citation type="submission" date="2022-01" db="EMBL/GenBank/DDBJ databases">
        <authorList>
            <person name="King R."/>
        </authorList>
    </citation>
    <scope>NUCLEOTIDE SEQUENCE</scope>
</reference>
<keyword evidence="2" id="KW-1185">Reference proteome</keyword>
<evidence type="ECO:0000313" key="1">
    <source>
        <dbReference type="EMBL" id="CAH1107849.1"/>
    </source>
</evidence>
<proteinExistence type="predicted"/>